<dbReference type="InterPro" id="IPR001128">
    <property type="entry name" value="Cyt_P450"/>
</dbReference>
<evidence type="ECO:0000313" key="2">
    <source>
        <dbReference type="Proteomes" id="UP000034680"/>
    </source>
</evidence>
<dbReference type="GO" id="GO:0016705">
    <property type="term" value="F:oxidoreductase activity, acting on paired donors, with incorporation or reduction of molecular oxygen"/>
    <property type="evidence" value="ECO:0007669"/>
    <property type="project" value="InterPro"/>
</dbReference>
<keyword evidence="2" id="KW-1185">Reference proteome</keyword>
<dbReference type="GO" id="GO:0004497">
    <property type="term" value="F:monooxygenase activity"/>
    <property type="evidence" value="ECO:0007669"/>
    <property type="project" value="InterPro"/>
</dbReference>
<dbReference type="AlphaFoldDB" id="A0A0G2FMF7"/>
<dbReference type="STRING" id="1214573.A0A0G2FMF7"/>
<reference evidence="1 2" key="2">
    <citation type="submission" date="2015-05" db="EMBL/GenBank/DDBJ databases">
        <authorList>
            <person name="Morales-Cruz A."/>
            <person name="Amrine K.C."/>
            <person name="Cantu D."/>
        </authorList>
    </citation>
    <scope>NUCLEOTIDE SEQUENCE [LARGE SCALE GENOMIC DNA]</scope>
    <source>
        <strain evidence="1">DA912</strain>
    </source>
</reference>
<evidence type="ECO:0000313" key="1">
    <source>
        <dbReference type="EMBL" id="KKY35194.1"/>
    </source>
</evidence>
<dbReference type="InterPro" id="IPR036396">
    <property type="entry name" value="Cyt_P450_sf"/>
</dbReference>
<dbReference type="SUPFAM" id="SSF48264">
    <property type="entry name" value="Cytochrome P450"/>
    <property type="match status" value="1"/>
</dbReference>
<dbReference type="Pfam" id="PF00067">
    <property type="entry name" value="p450"/>
    <property type="match status" value="1"/>
</dbReference>
<accession>A0A0G2FMF7</accession>
<organism evidence="1 2">
    <name type="scientific">Diaporthe ampelina</name>
    <dbReference type="NCBI Taxonomy" id="1214573"/>
    <lineage>
        <taxon>Eukaryota</taxon>
        <taxon>Fungi</taxon>
        <taxon>Dikarya</taxon>
        <taxon>Ascomycota</taxon>
        <taxon>Pezizomycotina</taxon>
        <taxon>Sordariomycetes</taxon>
        <taxon>Sordariomycetidae</taxon>
        <taxon>Diaporthales</taxon>
        <taxon>Diaporthaceae</taxon>
        <taxon>Diaporthe</taxon>
    </lineage>
</organism>
<dbReference type="GO" id="GO:0020037">
    <property type="term" value="F:heme binding"/>
    <property type="evidence" value="ECO:0007669"/>
    <property type="project" value="InterPro"/>
</dbReference>
<dbReference type="Proteomes" id="UP000034680">
    <property type="component" value="Unassembled WGS sequence"/>
</dbReference>
<dbReference type="Gene3D" id="1.10.630.10">
    <property type="entry name" value="Cytochrome P450"/>
    <property type="match status" value="1"/>
</dbReference>
<comment type="caution">
    <text evidence="1">The sequence shown here is derived from an EMBL/GenBank/DDBJ whole genome shotgun (WGS) entry which is preliminary data.</text>
</comment>
<sequence>MRKGTILPTIFATQDEMLHRMLKRPTAAVYSMSNLVSFEPLVDRTIDMFRQELDRRFVTHGNACDLDAWLQFFAFDVVGEITFSTRLGFLEEGRDVEGIMASI</sequence>
<dbReference type="OrthoDB" id="3934656at2759"/>
<gene>
    <name evidence="1" type="ORF">UCDDA912_g04840</name>
</gene>
<dbReference type="EMBL" id="LCUC01000170">
    <property type="protein sequence ID" value="KKY35194.1"/>
    <property type="molecule type" value="Genomic_DNA"/>
</dbReference>
<name>A0A0G2FMF7_9PEZI</name>
<proteinExistence type="predicted"/>
<reference evidence="1 2" key="1">
    <citation type="submission" date="2015-05" db="EMBL/GenBank/DDBJ databases">
        <title>Distinctive expansion of gene families associated with plant cell wall degradation and secondary metabolism in the genomes of grapevine trunk pathogens.</title>
        <authorList>
            <person name="Lawrence D.P."/>
            <person name="Travadon R."/>
            <person name="Rolshausen P.E."/>
            <person name="Baumgartner K."/>
        </authorList>
    </citation>
    <scope>NUCLEOTIDE SEQUENCE [LARGE SCALE GENOMIC DNA]</scope>
    <source>
        <strain evidence="1">DA912</strain>
    </source>
</reference>
<dbReference type="GO" id="GO:0005506">
    <property type="term" value="F:iron ion binding"/>
    <property type="evidence" value="ECO:0007669"/>
    <property type="project" value="InterPro"/>
</dbReference>
<protein>
    <submittedName>
        <fullName evidence="1">Putative cytochrome p450</fullName>
    </submittedName>
</protein>